<proteinExistence type="predicted"/>
<dbReference type="Proteomes" id="UP001057375">
    <property type="component" value="Unassembled WGS sequence"/>
</dbReference>
<sequence length="149" mass="17003">MRRLIHIDIPVCQVKRTLDPDNEWITRLKAVQEEKICLENKCIRKENGLFALPNGFWFIPENMKLIKDLIILAHGNFIGAHKGINATLKALKSWGIVWVNIRRDVSKVIKQCLVCQRERLSVSPLESQGSTFVDAPFHCISVDTIGPFP</sequence>
<evidence type="ECO:0000259" key="1">
    <source>
        <dbReference type="Pfam" id="PF17921"/>
    </source>
</evidence>
<dbReference type="Pfam" id="PF17921">
    <property type="entry name" value="Integrase_H2C2"/>
    <property type="match status" value="1"/>
</dbReference>
<dbReference type="InterPro" id="IPR041588">
    <property type="entry name" value="Integrase_H2C2"/>
</dbReference>
<organism evidence="2 3">
    <name type="scientific">Aduncisulcus paluster</name>
    <dbReference type="NCBI Taxonomy" id="2918883"/>
    <lineage>
        <taxon>Eukaryota</taxon>
        <taxon>Metamonada</taxon>
        <taxon>Carpediemonas-like organisms</taxon>
        <taxon>Aduncisulcus</taxon>
    </lineage>
</organism>
<feature type="domain" description="Integrase zinc-binding" evidence="1">
    <location>
        <begin position="64"/>
        <end position="118"/>
    </location>
</feature>
<comment type="caution">
    <text evidence="2">The sequence shown here is derived from an EMBL/GenBank/DDBJ whole genome shotgun (WGS) entry which is preliminary data.</text>
</comment>
<name>A0ABQ5KS36_9EUKA</name>
<gene>
    <name evidence="2" type="ORF">ADUPG1_002768</name>
</gene>
<keyword evidence="3" id="KW-1185">Reference proteome</keyword>
<evidence type="ECO:0000313" key="3">
    <source>
        <dbReference type="Proteomes" id="UP001057375"/>
    </source>
</evidence>
<accession>A0ABQ5KS36</accession>
<evidence type="ECO:0000313" key="2">
    <source>
        <dbReference type="EMBL" id="GKT34214.1"/>
    </source>
</evidence>
<reference evidence="2" key="1">
    <citation type="submission" date="2022-03" db="EMBL/GenBank/DDBJ databases">
        <title>Draft genome sequence of Aduncisulcus paluster, a free-living microaerophilic Fornicata.</title>
        <authorList>
            <person name="Yuyama I."/>
            <person name="Kume K."/>
            <person name="Tamura T."/>
            <person name="Inagaki Y."/>
            <person name="Hashimoto T."/>
        </authorList>
    </citation>
    <scope>NUCLEOTIDE SEQUENCE</scope>
    <source>
        <strain evidence="2">NY0171</strain>
    </source>
</reference>
<protein>
    <recommendedName>
        <fullName evidence="1">Integrase zinc-binding domain-containing protein</fullName>
    </recommendedName>
</protein>
<dbReference type="EMBL" id="BQXS01003401">
    <property type="protein sequence ID" value="GKT34214.1"/>
    <property type="molecule type" value="Genomic_DNA"/>
</dbReference>
<dbReference type="Gene3D" id="1.10.340.70">
    <property type="match status" value="1"/>
</dbReference>
<feature type="non-terminal residue" evidence="2">
    <location>
        <position position="149"/>
    </location>
</feature>